<dbReference type="SMART" id="SM01169">
    <property type="entry name" value="DUF1943"/>
    <property type="match status" value="1"/>
</dbReference>
<dbReference type="InterPro" id="IPR015819">
    <property type="entry name" value="Lipid_transp_b-sht_shell"/>
</dbReference>
<dbReference type="KEGG" id="ccin:107263142"/>
<dbReference type="PANTHER" id="PTHR23345">
    <property type="entry name" value="VITELLOGENIN-RELATED"/>
    <property type="match status" value="1"/>
</dbReference>
<evidence type="ECO:0000259" key="10">
    <source>
        <dbReference type="PROSITE" id="PS51211"/>
    </source>
</evidence>
<dbReference type="Proteomes" id="UP000694920">
    <property type="component" value="Unplaced"/>
</dbReference>
<accession>A0AAJ7VX12</accession>
<dbReference type="InterPro" id="IPR001747">
    <property type="entry name" value="Vitellogenin_N"/>
</dbReference>
<evidence type="ECO:0000256" key="8">
    <source>
        <dbReference type="SAM" id="Coils"/>
    </source>
</evidence>
<evidence type="ECO:0000256" key="4">
    <source>
        <dbReference type="ARBA" id="ARBA00022729"/>
    </source>
</evidence>
<keyword evidence="8" id="KW-0175">Coiled coil</keyword>
<dbReference type="InterPro" id="IPR015817">
    <property type="entry name" value="Vitellinogen_open_b-sht_sub1"/>
</dbReference>
<reference evidence="13" key="1">
    <citation type="submission" date="2025-08" db="UniProtKB">
        <authorList>
            <consortium name="RefSeq"/>
        </authorList>
    </citation>
    <scope>IDENTIFICATION</scope>
</reference>
<dbReference type="GO" id="GO:0005319">
    <property type="term" value="F:lipid transporter activity"/>
    <property type="evidence" value="ECO:0007669"/>
    <property type="project" value="InterPro"/>
</dbReference>
<feature type="signal peptide" evidence="9">
    <location>
        <begin position="1"/>
        <end position="26"/>
    </location>
</feature>
<dbReference type="InterPro" id="IPR011030">
    <property type="entry name" value="Lipovitellin_superhlx_dom"/>
</dbReference>
<gene>
    <name evidence="13" type="primary">LOC107263142</name>
</gene>
<dbReference type="InterPro" id="IPR001846">
    <property type="entry name" value="VWF_type-D"/>
</dbReference>
<dbReference type="SMART" id="SM00638">
    <property type="entry name" value="LPD_N"/>
    <property type="match status" value="1"/>
</dbReference>
<dbReference type="Gene3D" id="1.25.10.20">
    <property type="entry name" value="Vitellinogen, superhelical"/>
    <property type="match status" value="1"/>
</dbReference>
<proteinExistence type="predicted"/>
<feature type="domain" description="Vitellogenin" evidence="10">
    <location>
        <begin position="42"/>
        <end position="644"/>
    </location>
</feature>
<dbReference type="Pfam" id="PF09172">
    <property type="entry name" value="Vit_open_b-sht"/>
    <property type="match status" value="1"/>
</dbReference>
<keyword evidence="5" id="KW-0445">Lipid transport</keyword>
<organism evidence="12 13">
    <name type="scientific">Cephus cinctus</name>
    <name type="common">Wheat stem sawfly</name>
    <dbReference type="NCBI Taxonomy" id="211228"/>
    <lineage>
        <taxon>Eukaryota</taxon>
        <taxon>Metazoa</taxon>
        <taxon>Ecdysozoa</taxon>
        <taxon>Arthropoda</taxon>
        <taxon>Hexapoda</taxon>
        <taxon>Insecta</taxon>
        <taxon>Pterygota</taxon>
        <taxon>Neoptera</taxon>
        <taxon>Endopterygota</taxon>
        <taxon>Hymenoptera</taxon>
        <taxon>Cephoidea</taxon>
        <taxon>Cephidae</taxon>
        <taxon>Cephus</taxon>
    </lineage>
</organism>
<protein>
    <submittedName>
        <fullName evidence="13">Apolipophorins isoform X1</fullName>
    </submittedName>
</protein>
<name>A0AAJ7VX12_CEPCN</name>
<dbReference type="SMART" id="SM00216">
    <property type="entry name" value="VWD"/>
    <property type="match status" value="1"/>
</dbReference>
<dbReference type="Pfam" id="PF06448">
    <property type="entry name" value="DUF1081"/>
    <property type="match status" value="1"/>
</dbReference>
<feature type="disulfide bond" evidence="7">
    <location>
        <begin position="432"/>
        <end position="437"/>
    </location>
</feature>
<keyword evidence="7" id="KW-1015">Disulfide bond</keyword>
<dbReference type="InterPro" id="IPR015816">
    <property type="entry name" value="Vitellinogen_b-sht_N"/>
</dbReference>
<evidence type="ECO:0000256" key="5">
    <source>
        <dbReference type="ARBA" id="ARBA00023055"/>
    </source>
</evidence>
<dbReference type="InterPro" id="IPR009454">
    <property type="entry name" value="Lipid_transpt_open_b-sht"/>
</dbReference>
<dbReference type="Gene3D" id="2.30.230.10">
    <property type="entry name" value="Lipovitellin, beta-sheet shell regions, chain A"/>
    <property type="match status" value="1"/>
</dbReference>
<dbReference type="PANTHER" id="PTHR23345:SF36">
    <property type="entry name" value="APOLIPOPHORINS"/>
    <property type="match status" value="1"/>
</dbReference>
<evidence type="ECO:0000259" key="11">
    <source>
        <dbReference type="PROSITE" id="PS51233"/>
    </source>
</evidence>
<dbReference type="Gene3D" id="2.20.50.20">
    <property type="entry name" value="Lipovitellin. Chain A, domain 3"/>
    <property type="match status" value="1"/>
</dbReference>
<evidence type="ECO:0000256" key="3">
    <source>
        <dbReference type="ARBA" id="ARBA00022525"/>
    </source>
</evidence>
<keyword evidence="2" id="KW-0813">Transport</keyword>
<evidence type="ECO:0000256" key="9">
    <source>
        <dbReference type="SAM" id="SignalP"/>
    </source>
</evidence>
<comment type="subcellular location">
    <subcellularLocation>
        <location evidence="1">Secreted</location>
    </subcellularLocation>
</comment>
<evidence type="ECO:0000313" key="12">
    <source>
        <dbReference type="Proteomes" id="UP000694920"/>
    </source>
</evidence>
<keyword evidence="12" id="KW-1185">Reference proteome</keyword>
<keyword evidence="3" id="KW-0964">Secreted</keyword>
<evidence type="ECO:0000256" key="2">
    <source>
        <dbReference type="ARBA" id="ARBA00022448"/>
    </source>
</evidence>
<dbReference type="PROSITE" id="PS51211">
    <property type="entry name" value="VITELLOGENIN"/>
    <property type="match status" value="1"/>
</dbReference>
<dbReference type="GO" id="GO:0005576">
    <property type="term" value="C:extracellular region"/>
    <property type="evidence" value="ECO:0007669"/>
    <property type="project" value="UniProtKB-SubCell"/>
</dbReference>
<feature type="coiled-coil region" evidence="8">
    <location>
        <begin position="2374"/>
        <end position="2401"/>
    </location>
</feature>
<sequence length="3274" mass="360349">MGQPPRFGTAALFALLLLLLVTTAIAKQCTTGCHGMHASKAYAEGHTYTYQLEGTSVTSVSDAQGEATLSLSGIAELSIHPDCVQQLKLKNIQINGSPVASHDLDQYGLQFNYHNGHIDTEVCADPNDSQASLNVKRAVVSLFQSAVFKNDGATTHHEFDVFGGCPTDFNFHKEGGSLVVRKYRNLGQCAYRENIKQDLVSSTFNPNSDIKSSPILDSEQKVEQHFKHGILNKAVSTETYNFKPFSKGESGAKTVVVTTLTLKGQKSGVASSSTSAPKSIIFEAPHPVIKSSVETIVSALRAAKEEMPDEVRPPAARKFSELVKVLRTSNKNDILTVYHRVKAGAGFDKHHDKKILLDALYRTGTGEAAEVTVELIRSHEITGVQTLLYYISLSFVRHVNLPSVVAITSLLDQPGLPRQGYLGIGSVIGKYCQEHSCSRVPEVKAALDKIVAKIGDGRAANRDQETVLVAALKALGNTRYLDDVSLEKIARVAANTDLSNRVRAAAIGSLPTTCSMKWKSILLDTLANREDDSEIRIKSYLALVSCPCPHVANKLKEILDRETVNQVGSFVTSHLRNLRASADPDKQEAKRQLGLIKPRTKFPEDFRKFSFNSELSYNIDSLGIGSSAETNVIYSQNSFVPRSTSLNLTTEIFGHSFNFLELEGRVENLDRIIEQYFGPKGRYETADFENLYKQGGQTYEALKKLVENRVHRISRREVKQSDLDKFAKGIQLKDNEVDQDLDIDLSIKLFGAEVAFLSLQEPTKKWTPQSLIDTIFDGIENGIKGAKNFNYHLENHLQFLDAELVYPTGLGLPLSLGVIGSSALHLKTNGKIDLPAILKDPKNAAVQIALEPSAAITIIGNFLVQGFDVQSGLKVVSTLHTATGSDVSLKLLNGNGVDVSFGLPKKKQEIISVSSEVLLSTGSSGENYAAPKFNKDKKHSDCFDQLSGLLGFVVCGEVAFPYDSFEAVQKKALFPLSGPAKFAVTIENTDVSSYHFKLYNNVKSTFERSFEILLETPNSRTNRKLVFLVESGLQPNKYVKVQFDSPLKKASAEAVLKNNDQERTITVSVHNDQIEYFARVGVVAHGSKYKPVLEYKLPEHIEKLAASKTGTKSGQRAGQQQFNVNGLVDVTDVDGGKKFHFDKVALIASGRKLYGLDGTLLVTPKSVSADLKGTSAQDSVAVKLDSKRKNSQYSLELSVLPSKNPDIGALVKWEFDGSPNNLESNLIFVHGRDFNSQVNRLTVQRRAQYVNTPEAFKLAGSYKLKYPALGVELKLEGEVTKKSLSYDVEVKYEKFKLESEGSAKIGISKPTDYEIDFEAKVMENSIELKSKHTVVGEHKSKFENSLTLSPGGKYEADAVVVYDIKPSHTNLQVDAELKLHEKKLEINYSLDSNRQKLNSRAAISLANVKYLDFNLKMQRGVSPSGNFNLNLKNSITATGQFDYQNDRENDGHFTAETKITTPLSKLRHIDIAVKSDRKKQGASGQIVGSGLLTVSVDDNQVTVGSEYSYSPDYSNVIVETKITTPVEKMRHVNLQYKRNQVKTEGSKGSTSGSGTLSVSVEDRKVSVASDYSYVRDWSAILLNTKITTPLDNFRSINLQVKSDRKRDGSSGLISGSGLLSAALEGKEVTIGSDYSYVPDFSTLVVETKITTPVDKFRQINLRIKNDRKTEGSRGQISGSGSLSASLEGKEVTVGSTYSYVPDWSNVNVAATITTPIDKLSRISLELKTENKKEGPDGQVAGSGTLNAGLEDKVITISSHYSYNPDLSSVNVDVKLSTPIEKLRTLSLDYKHKISKTSPSFELTWSTPVGKTSALAKFNKLGDKEFTGEWKLETPKGFATADGHISLESVDNFLIKVNFDSDVIPQRKIHAEIANRPTAKTGTRIIVTVTSNGKNILSGSTNYKLRKEDGKITVEGNGSVKLGESTKSSSFKYTRQELTKEADGETGVAILLNTNFGQFAIVGELKLSNKGIYVFNSYCEQSKDCAHFKLQSTLADPELTHLDHQITVEVNLKKFNVPAEFGLKTSTKTEGFTLDHTATLYLHSSKDKTQYTYQVYAHPKESADDIFCLAVILTMPKREVALITTLDVPKNKKHGPYKLDVSLYADRKSHPQEKSTLSIFGDVSTENNVYALNGEARVTYPSQPKEFTVKGRVQYGGEYLLSATLEADVFAKKAQKINVAAHLTNVQVPHGYNVTGALEVTSRGQQLKVDLQQHLAITSDQIGFGSLLWYTDEHQKTKNVGVLFSATLKEIHLLIKAPDEDLVKADTVMDISANIQKVDSEIVIAGVKHAVISFEAHDLQTYNFVYYLKGVPKSKITASGRFSLTQMPQVHAESLESLRNQAIDLAKHLQAALKSIAQEVVTELKDLWEHLKKAQPNLTSLLQHYENELVKLRNELQTDQTVKEIQATLNKSFGGIIAVFVDAANYLASRLEELRNQLNVVTLKLKNAIESIYPQLQESYEKIIKVLIPLYNEFMKTVSIYINAVTKFIAENQKELKEVFAVGVELIQDINKVIGTTIGQIEKDLREFILVLIQQIKTLPISDFIREKYQQALNYKIPEDTSAQAIKEFQSIYIQAQNVLRDFLAKLKSQLTPENVIRFIENNVTPDFSILKKIPGIVAPKISLINLVLNRELPTPADVFYTYRSAGSLADIVPPFPKIGFIADGGQVFTFDGRHVSLTGSCSYILAQDVVDGNFSIVANLENGNIQSITLTEPNESITYKTDGSILVNGRPSEFPATTKNLRATQLQQIINVKSSFGVEILCGRHVPELCSIHISGFYLGKLRGLLGNGNNEPWDDLTLPSGKVAENEAQFGNAYKLSSGCPDAVPAPRSTKSNSLCTEFFVGASSLSGCFNFVDSTPFREACNQVATSSGNTQTACTTATAYSLRCAQIGIFTGVPLTCAGSCKIGSNEVAIGDTFSVKIPKKEADIVFVVEQVTQNEKVFKELITPLLSEVRNELKHNGIKDVHIGVIGYSETSDNPPQHFTYGGSSNIDGEIKNINFEKTEPHITLAEAKSGSVKEALLYAKQQLNMELGTTKLTEAYEEAINYPFRPTAAKAVVGVIATPCEKSPLPLSLQQLRLLLGQKIYRDRGLTYYHISSLEDIKVSGKAQRNIVGYDDESAYTFADSKKRIVEGNADIRNNLNLASNDVCAEFAVSSGGAVFSTYNFLEAKPHQKKQFLQVASRKIASGLVNIELEEDCVCVQDFGLFAAPKCKVTGRKEKEPLAALTNISEAPEGRSILKTNSHITFIENIDTCKDMNTEKHKEILLNCILWQP</sequence>
<evidence type="ECO:0000256" key="1">
    <source>
        <dbReference type="ARBA" id="ARBA00004613"/>
    </source>
</evidence>
<evidence type="ECO:0000313" key="13">
    <source>
        <dbReference type="RefSeq" id="XP_024936319.1"/>
    </source>
</evidence>
<dbReference type="Pfam" id="PF00094">
    <property type="entry name" value="VWD"/>
    <property type="match status" value="1"/>
</dbReference>
<dbReference type="PROSITE" id="PS51233">
    <property type="entry name" value="VWFD"/>
    <property type="match status" value="1"/>
</dbReference>
<dbReference type="Gene3D" id="2.20.80.10">
    <property type="entry name" value="Lipovitellin-phosvitin complex, chain A, domain 4"/>
    <property type="match status" value="1"/>
</dbReference>
<dbReference type="Pfam" id="PF01347">
    <property type="entry name" value="Vitellogenin_N"/>
    <property type="match status" value="1"/>
</dbReference>
<dbReference type="CTD" id="43827"/>
<dbReference type="SUPFAM" id="SSF56968">
    <property type="entry name" value="Lipovitellin-phosvitin complex, beta-sheet shell regions"/>
    <property type="match status" value="2"/>
</dbReference>
<feature type="domain" description="VWFD" evidence="11">
    <location>
        <begin position="2657"/>
        <end position="2822"/>
    </location>
</feature>
<dbReference type="GeneID" id="107263142"/>
<dbReference type="RefSeq" id="XP_024936319.1">
    <property type="nucleotide sequence ID" value="XM_025080551.1"/>
</dbReference>
<dbReference type="InterPro" id="IPR015255">
    <property type="entry name" value="Vitellinogen_open_b-sht"/>
</dbReference>
<dbReference type="SUPFAM" id="SSF48431">
    <property type="entry name" value="Lipovitellin-phosvitin complex, superhelical domain"/>
    <property type="match status" value="1"/>
</dbReference>
<keyword evidence="6" id="KW-0325">Glycoprotein</keyword>
<evidence type="ECO:0000256" key="6">
    <source>
        <dbReference type="ARBA" id="ARBA00023180"/>
    </source>
</evidence>
<dbReference type="InterPro" id="IPR050733">
    <property type="entry name" value="Vitellogenin/Apolipophorin"/>
</dbReference>
<keyword evidence="4 9" id="KW-0732">Signal</keyword>
<feature type="chain" id="PRO_5042585011" evidence="9">
    <location>
        <begin position="27"/>
        <end position="3274"/>
    </location>
</feature>
<comment type="caution">
    <text evidence="7">Lacks conserved residue(s) required for the propagation of feature annotation.</text>
</comment>
<evidence type="ECO:0000256" key="7">
    <source>
        <dbReference type="PROSITE-ProRule" id="PRU00557"/>
    </source>
</evidence>